<gene>
    <name evidence="2" type="ORF">HIM_11812</name>
</gene>
<proteinExistence type="predicted"/>
<name>A0A0F7ZR09_9HYPO</name>
<evidence type="ECO:0000259" key="1">
    <source>
        <dbReference type="PROSITE" id="PS51186"/>
    </source>
</evidence>
<dbReference type="OrthoDB" id="41532at2759"/>
<dbReference type="Pfam" id="PF00583">
    <property type="entry name" value="Acetyltransf_1"/>
    <property type="match status" value="1"/>
</dbReference>
<dbReference type="InterPro" id="IPR016181">
    <property type="entry name" value="Acyl_CoA_acyltransferase"/>
</dbReference>
<dbReference type="InterPro" id="IPR000182">
    <property type="entry name" value="GNAT_dom"/>
</dbReference>
<dbReference type="SUPFAM" id="SSF55729">
    <property type="entry name" value="Acyl-CoA N-acyltransferases (Nat)"/>
    <property type="match status" value="1"/>
</dbReference>
<feature type="domain" description="N-acetyltransferase" evidence="1">
    <location>
        <begin position="23"/>
        <end position="194"/>
    </location>
</feature>
<protein>
    <recommendedName>
        <fullName evidence="1">N-acetyltransferase domain-containing protein</fullName>
    </recommendedName>
</protein>
<evidence type="ECO:0000313" key="3">
    <source>
        <dbReference type="Proteomes" id="UP000054481"/>
    </source>
</evidence>
<dbReference type="EMBL" id="KQ030812">
    <property type="protein sequence ID" value="KJZ68793.1"/>
    <property type="molecule type" value="Genomic_DNA"/>
</dbReference>
<sequence length="197" mass="21663">MATQYHTVEMVQPDEAGLDFYLTRYKPFRLGALQTDTSCFSSTYAREASFTDDVWRDRLLLPTAKTFVAVVPETRAIVSSVTVVLGTPTPPELVSRLANEPPPPRHWTVNAVYTVPKARRQGIAEAVLAAALQHVEEEAASEGRSYLVTVRAAGRNDSAVRMYEKAGFVVEQLRRSEGAVGDGHGLVLLSLYKPCKP</sequence>
<dbReference type="GO" id="GO:0016747">
    <property type="term" value="F:acyltransferase activity, transferring groups other than amino-acyl groups"/>
    <property type="evidence" value="ECO:0007669"/>
    <property type="project" value="InterPro"/>
</dbReference>
<evidence type="ECO:0000313" key="2">
    <source>
        <dbReference type="EMBL" id="KJZ68793.1"/>
    </source>
</evidence>
<organism evidence="2 3">
    <name type="scientific">Hirsutella minnesotensis 3608</name>
    <dbReference type="NCBI Taxonomy" id="1043627"/>
    <lineage>
        <taxon>Eukaryota</taxon>
        <taxon>Fungi</taxon>
        <taxon>Dikarya</taxon>
        <taxon>Ascomycota</taxon>
        <taxon>Pezizomycotina</taxon>
        <taxon>Sordariomycetes</taxon>
        <taxon>Hypocreomycetidae</taxon>
        <taxon>Hypocreales</taxon>
        <taxon>Ophiocordycipitaceae</taxon>
        <taxon>Hirsutella</taxon>
    </lineage>
</organism>
<dbReference type="AlphaFoldDB" id="A0A0F7ZR09"/>
<dbReference type="CDD" id="cd04301">
    <property type="entry name" value="NAT_SF"/>
    <property type="match status" value="1"/>
</dbReference>
<reference evidence="2 3" key="1">
    <citation type="journal article" date="2014" name="Genome Biol. Evol.">
        <title>Comparative genomics and transcriptomics analyses reveal divergent lifestyle features of nematode endoparasitic fungus Hirsutella minnesotensis.</title>
        <authorList>
            <person name="Lai Y."/>
            <person name="Liu K."/>
            <person name="Zhang X."/>
            <person name="Zhang X."/>
            <person name="Li K."/>
            <person name="Wang N."/>
            <person name="Shu C."/>
            <person name="Wu Y."/>
            <person name="Wang C."/>
            <person name="Bushley K.E."/>
            <person name="Xiang M."/>
            <person name="Liu X."/>
        </authorList>
    </citation>
    <scope>NUCLEOTIDE SEQUENCE [LARGE SCALE GENOMIC DNA]</scope>
    <source>
        <strain evidence="2 3">3608</strain>
    </source>
</reference>
<keyword evidence="3" id="KW-1185">Reference proteome</keyword>
<dbReference type="PROSITE" id="PS51186">
    <property type="entry name" value="GNAT"/>
    <property type="match status" value="1"/>
</dbReference>
<dbReference type="Proteomes" id="UP000054481">
    <property type="component" value="Unassembled WGS sequence"/>
</dbReference>
<dbReference type="Gene3D" id="3.40.630.30">
    <property type="match status" value="1"/>
</dbReference>
<accession>A0A0F7ZR09</accession>